<dbReference type="Proteomes" id="UP001212097">
    <property type="component" value="Chromosome"/>
</dbReference>
<reference evidence="2 3" key="2">
    <citation type="submission" date="2023-06" db="EMBL/GenBank/DDBJ databases">
        <title>The Gram-positive Non-spore-bearing Anaerobic Bacilli of Human Feces.</title>
        <authorList>
            <person name="Eggerth A.H."/>
        </authorList>
    </citation>
    <scope>NUCLEOTIDE SEQUENCE [LARGE SCALE GENOMIC DNA]</scope>
    <source>
        <strain evidence="2 3">CBA3108</strain>
    </source>
</reference>
<sequence length="265" mass="30492">MLFTMLLRAWRWLSRRNAWLIGAAFAETNGLEYNYYVAGAPEIDALAFEREADYGRVLEQFSSPSEDFLAGLYRRVVVRNSSDGDSSESTYDTGFAAFKLTRAMPHMFFDAKGNDFGHIPLSRAIARGQRVSVNPNFDRRFKLFLPVTPDSASPIVLSPYLVELFCQLPRDFDLEFRDDWLVCSKLGFVDMNSPKVWETLGFIKDHIVPELNEFSRYSLAAQEYDPENIPYLQMRKSKDAIIITIVFIFILAIFVAVGTNWFKFH</sequence>
<evidence type="ECO:0000313" key="3">
    <source>
        <dbReference type="Proteomes" id="UP001212097"/>
    </source>
</evidence>
<gene>
    <name evidence="2" type="ORF">O6R08_02230</name>
</gene>
<keyword evidence="3" id="KW-1185">Reference proteome</keyword>
<reference evidence="2 3" key="1">
    <citation type="submission" date="2023-01" db="EMBL/GenBank/DDBJ databases">
        <authorList>
            <person name="Lee S.H."/>
            <person name="Jung H.S."/>
            <person name="Yun J.U."/>
        </authorList>
    </citation>
    <scope>NUCLEOTIDE SEQUENCE [LARGE SCALE GENOMIC DNA]</scope>
    <source>
        <strain evidence="2 3">CBA3108</strain>
    </source>
</reference>
<keyword evidence="1" id="KW-1133">Transmembrane helix</keyword>
<proteinExistence type="predicted"/>
<dbReference type="RefSeq" id="WP_271418553.1">
    <property type="nucleotide sequence ID" value="NZ_CP115668.1"/>
</dbReference>
<keyword evidence="1" id="KW-0472">Membrane</keyword>
<name>A0ABY7R1G6_9ACTN</name>
<organism evidence="2 3">
    <name type="scientific">Cutibacterium equinum</name>
    <dbReference type="NCBI Taxonomy" id="3016342"/>
    <lineage>
        <taxon>Bacteria</taxon>
        <taxon>Bacillati</taxon>
        <taxon>Actinomycetota</taxon>
        <taxon>Actinomycetes</taxon>
        <taxon>Propionibacteriales</taxon>
        <taxon>Propionibacteriaceae</taxon>
        <taxon>Cutibacterium</taxon>
    </lineage>
</organism>
<keyword evidence="1" id="KW-0812">Transmembrane</keyword>
<evidence type="ECO:0008006" key="4">
    <source>
        <dbReference type="Google" id="ProtNLM"/>
    </source>
</evidence>
<evidence type="ECO:0000313" key="2">
    <source>
        <dbReference type="EMBL" id="WCC80372.1"/>
    </source>
</evidence>
<accession>A0ABY7R1G6</accession>
<evidence type="ECO:0000256" key="1">
    <source>
        <dbReference type="SAM" id="Phobius"/>
    </source>
</evidence>
<protein>
    <recommendedName>
        <fullName evidence="4">MacB-like periplasmic core domain-containing protein</fullName>
    </recommendedName>
</protein>
<feature type="transmembrane region" description="Helical" evidence="1">
    <location>
        <begin position="240"/>
        <end position="262"/>
    </location>
</feature>
<dbReference type="EMBL" id="CP115668">
    <property type="protein sequence ID" value="WCC80372.1"/>
    <property type="molecule type" value="Genomic_DNA"/>
</dbReference>